<gene>
    <name evidence="2" type="ORF">KIL84_017386</name>
</gene>
<proteinExistence type="predicted"/>
<evidence type="ECO:0000313" key="2">
    <source>
        <dbReference type="EMBL" id="KAH1173547.1"/>
    </source>
</evidence>
<dbReference type="Proteomes" id="UP000827986">
    <property type="component" value="Unassembled WGS sequence"/>
</dbReference>
<sequence length="82" mass="8532">MSCCFAGGAAQKGNLDLKKGRESTREQPDQQGSGVSPHQKVSGARVSPPPFELLSPELAEPRAVRVLSRSDAALGSVAVMLA</sequence>
<feature type="region of interest" description="Disordered" evidence="1">
    <location>
        <begin position="14"/>
        <end position="53"/>
    </location>
</feature>
<dbReference type="AlphaFoldDB" id="A0A9D4ARL2"/>
<feature type="compositionally biased region" description="Basic and acidic residues" evidence="1">
    <location>
        <begin position="15"/>
        <end position="28"/>
    </location>
</feature>
<accession>A0A9D4ARL2</accession>
<comment type="caution">
    <text evidence="2">The sequence shown here is derived from an EMBL/GenBank/DDBJ whole genome shotgun (WGS) entry which is preliminary data.</text>
</comment>
<keyword evidence="3" id="KW-1185">Reference proteome</keyword>
<reference evidence="2" key="1">
    <citation type="submission" date="2021-09" db="EMBL/GenBank/DDBJ databases">
        <title>The genome of Mauremys mutica provides insights into the evolution of semi-aquatic lifestyle.</title>
        <authorList>
            <person name="Gong S."/>
            <person name="Gao Y."/>
        </authorList>
    </citation>
    <scope>NUCLEOTIDE SEQUENCE</scope>
    <source>
        <strain evidence="2">MM-2020</strain>
        <tissue evidence="2">Muscle</tissue>
    </source>
</reference>
<name>A0A9D4ARL2_9SAUR</name>
<evidence type="ECO:0000256" key="1">
    <source>
        <dbReference type="SAM" id="MobiDB-lite"/>
    </source>
</evidence>
<protein>
    <submittedName>
        <fullName evidence="2">Uncharacterized protein</fullName>
    </submittedName>
</protein>
<organism evidence="2 3">
    <name type="scientific">Mauremys mutica</name>
    <name type="common">yellowpond turtle</name>
    <dbReference type="NCBI Taxonomy" id="74926"/>
    <lineage>
        <taxon>Eukaryota</taxon>
        <taxon>Metazoa</taxon>
        <taxon>Chordata</taxon>
        <taxon>Craniata</taxon>
        <taxon>Vertebrata</taxon>
        <taxon>Euteleostomi</taxon>
        <taxon>Archelosauria</taxon>
        <taxon>Testudinata</taxon>
        <taxon>Testudines</taxon>
        <taxon>Cryptodira</taxon>
        <taxon>Durocryptodira</taxon>
        <taxon>Testudinoidea</taxon>
        <taxon>Geoemydidae</taxon>
        <taxon>Geoemydinae</taxon>
        <taxon>Mauremys</taxon>
    </lineage>
</organism>
<evidence type="ECO:0000313" key="3">
    <source>
        <dbReference type="Proteomes" id="UP000827986"/>
    </source>
</evidence>
<dbReference type="EMBL" id="JAHDVG010000482">
    <property type="protein sequence ID" value="KAH1173547.1"/>
    <property type="molecule type" value="Genomic_DNA"/>
</dbReference>